<proteinExistence type="predicted"/>
<organism evidence="1 2">
    <name type="scientific">Oryzicola mucosus</name>
    <dbReference type="NCBI Taxonomy" id="2767425"/>
    <lineage>
        <taxon>Bacteria</taxon>
        <taxon>Pseudomonadati</taxon>
        <taxon>Pseudomonadota</taxon>
        <taxon>Alphaproteobacteria</taxon>
        <taxon>Hyphomicrobiales</taxon>
        <taxon>Phyllobacteriaceae</taxon>
        <taxon>Oryzicola</taxon>
    </lineage>
</organism>
<comment type="caution">
    <text evidence="1">The sequence shown here is derived from an EMBL/GenBank/DDBJ whole genome shotgun (WGS) entry which is preliminary data.</text>
</comment>
<dbReference type="RefSeq" id="WP_188162796.1">
    <property type="nucleotide sequence ID" value="NZ_JACVVX010000001.1"/>
</dbReference>
<accession>A0A8J6PEH9</accession>
<dbReference type="AlphaFoldDB" id="A0A8J6PEH9"/>
<dbReference type="SUPFAM" id="SSF47598">
    <property type="entry name" value="Ribbon-helix-helix"/>
    <property type="match status" value="1"/>
</dbReference>
<dbReference type="InterPro" id="IPR010985">
    <property type="entry name" value="Ribbon_hlx_hlx"/>
</dbReference>
<sequence>MGDLLIRNIPEALRADIEALARRKGQSLSEAAREALRAGVAAVGKATEENDRLPAGDRLKAIFAGVFESDDEAEAFQKELEAMRRNDIGRPVPDFE</sequence>
<protein>
    <submittedName>
        <fullName evidence="1">Ribbon-helix-helix protein, CopG family</fullName>
    </submittedName>
</protein>
<evidence type="ECO:0000313" key="1">
    <source>
        <dbReference type="EMBL" id="MBD0413359.1"/>
    </source>
</evidence>
<gene>
    <name evidence="1" type="ORF">ICI42_01645</name>
</gene>
<dbReference type="EMBL" id="JACVVX010000001">
    <property type="protein sequence ID" value="MBD0413359.1"/>
    <property type="molecule type" value="Genomic_DNA"/>
</dbReference>
<evidence type="ECO:0000313" key="2">
    <source>
        <dbReference type="Proteomes" id="UP000643405"/>
    </source>
</evidence>
<reference evidence="1" key="1">
    <citation type="submission" date="2020-09" db="EMBL/GenBank/DDBJ databases">
        <title>Genome seq and assembly of Tianweitania sp.</title>
        <authorList>
            <person name="Chhetri G."/>
        </authorList>
    </citation>
    <scope>NUCLEOTIDE SEQUENCE</scope>
    <source>
        <strain evidence="1">Rool2</strain>
    </source>
</reference>
<dbReference type="Proteomes" id="UP000643405">
    <property type="component" value="Unassembled WGS sequence"/>
</dbReference>
<name>A0A8J6PEH9_9HYPH</name>
<keyword evidence="2" id="KW-1185">Reference proteome</keyword>
<dbReference type="GO" id="GO:0006355">
    <property type="term" value="P:regulation of DNA-templated transcription"/>
    <property type="evidence" value="ECO:0007669"/>
    <property type="project" value="InterPro"/>
</dbReference>